<dbReference type="EMBL" id="CM037026">
    <property type="protein sequence ID" value="KAH7659122.1"/>
    <property type="molecule type" value="Genomic_DNA"/>
</dbReference>
<accession>A0ACB7UFS0</accession>
<dbReference type="EC" id="4.1.1.49" evidence="1"/>
<organism evidence="1 2">
    <name type="scientific">Dioscorea alata</name>
    <name type="common">Purple yam</name>
    <dbReference type="NCBI Taxonomy" id="55571"/>
    <lineage>
        <taxon>Eukaryota</taxon>
        <taxon>Viridiplantae</taxon>
        <taxon>Streptophyta</taxon>
        <taxon>Embryophyta</taxon>
        <taxon>Tracheophyta</taxon>
        <taxon>Spermatophyta</taxon>
        <taxon>Magnoliopsida</taxon>
        <taxon>Liliopsida</taxon>
        <taxon>Dioscoreales</taxon>
        <taxon>Dioscoreaceae</taxon>
        <taxon>Dioscorea</taxon>
    </lineage>
</organism>
<reference evidence="2" key="1">
    <citation type="journal article" date="2022" name="Nat. Commun.">
        <title>Chromosome evolution and the genetic basis of agronomically important traits in greater yam.</title>
        <authorList>
            <person name="Bredeson J.V."/>
            <person name="Lyons J.B."/>
            <person name="Oniyinde I.O."/>
            <person name="Okereke N.R."/>
            <person name="Kolade O."/>
            <person name="Nnabue I."/>
            <person name="Nwadili C.O."/>
            <person name="Hribova E."/>
            <person name="Parker M."/>
            <person name="Nwogha J."/>
            <person name="Shu S."/>
            <person name="Carlson J."/>
            <person name="Kariba R."/>
            <person name="Muthemba S."/>
            <person name="Knop K."/>
            <person name="Barton G.J."/>
            <person name="Sherwood A.V."/>
            <person name="Lopez-Montes A."/>
            <person name="Asiedu R."/>
            <person name="Jamnadass R."/>
            <person name="Muchugi A."/>
            <person name="Goodstein D."/>
            <person name="Egesi C.N."/>
            <person name="Featherston J."/>
            <person name="Asfaw A."/>
            <person name="Simpson G.G."/>
            <person name="Dolezel J."/>
            <person name="Hendre P.S."/>
            <person name="Van Deynze A."/>
            <person name="Kumar P.L."/>
            <person name="Obidiegwu J.E."/>
            <person name="Bhattacharjee R."/>
            <person name="Rokhsar D.S."/>
        </authorList>
    </citation>
    <scope>NUCLEOTIDE SEQUENCE [LARGE SCALE GENOMIC DNA]</scope>
    <source>
        <strain evidence="2">cv. TDa95/00328</strain>
    </source>
</reference>
<evidence type="ECO:0000313" key="2">
    <source>
        <dbReference type="Proteomes" id="UP000827976"/>
    </source>
</evidence>
<evidence type="ECO:0000313" key="1">
    <source>
        <dbReference type="EMBL" id="KAH7659122.1"/>
    </source>
</evidence>
<comment type="caution">
    <text evidence="1">The sequence shown here is derived from an EMBL/GenBank/DDBJ whole genome shotgun (WGS) entry which is preliminary data.</text>
</comment>
<keyword evidence="2" id="KW-1185">Reference proteome</keyword>
<gene>
    <name evidence="1" type="ORF">IHE45_16G010900</name>
</gene>
<dbReference type="Proteomes" id="UP000827976">
    <property type="component" value="Chromosome 16"/>
</dbReference>
<proteinExistence type="predicted"/>
<sequence>MPVIQLCRASLWPSIYVRGNAVGGAPEISKAQFKKILNHVTSHLSSMSSLFVQDGAVGSFSKCDAKVRVISDSSSAALSLANILWTTSSRAISHDSCPVTVYIASSIRSSVGDTLGFEASHGCAAVDIESSSLILCGRTFSDTNAVKKALGALTAPIISARRGIPLCGRLLVAGDSVILLFGLDDILERCSDLCEALLSSDAGVVWSSHGIAPFFQSGALARPSLLKKPASIIFATSDSSGALPLLSKLSPGQAAFHFLAGYQDGKFLPVYDKGPSPIDPLVLAKVLYSQLKDNDIPSFLINISDGGKYLPCGKLIKWVKSTLSSGLSESKPGATSGSKVRDLKGKYKSFLSGKFQELPKEFSF</sequence>
<name>A0ACB7UFS0_DIOAL</name>
<keyword evidence="1" id="KW-0456">Lyase</keyword>
<protein>
    <submittedName>
        <fullName evidence="1">Phosphoenolpyruvate carboxykinase ATP-utilizing protein</fullName>
        <ecNumber evidence="1">4.1.1.49</ecNumber>
    </submittedName>
</protein>